<evidence type="ECO:0000256" key="5">
    <source>
        <dbReference type="SAM" id="Phobius"/>
    </source>
</evidence>
<comment type="subcellular location">
    <subcellularLocation>
        <location evidence="1">Membrane</location>
        <topology evidence="1">Multi-pass membrane protein</topology>
    </subcellularLocation>
</comment>
<feature type="transmembrane region" description="Helical" evidence="5">
    <location>
        <begin position="120"/>
        <end position="139"/>
    </location>
</feature>
<keyword evidence="4 5" id="KW-0472">Membrane</keyword>
<dbReference type="InterPro" id="IPR002657">
    <property type="entry name" value="BilAc:Na_symport/Acr3"/>
</dbReference>
<feature type="transmembrane region" description="Helical" evidence="5">
    <location>
        <begin position="85"/>
        <end position="108"/>
    </location>
</feature>
<accession>A0A6B8LVK5</accession>
<dbReference type="InterPro" id="IPR004710">
    <property type="entry name" value="Bilac:Na_transpt"/>
</dbReference>
<feature type="transmembrane region" description="Helical" evidence="5">
    <location>
        <begin position="151"/>
        <end position="173"/>
    </location>
</feature>
<evidence type="ECO:0000256" key="2">
    <source>
        <dbReference type="ARBA" id="ARBA00022692"/>
    </source>
</evidence>
<dbReference type="PANTHER" id="PTHR10361:SF28">
    <property type="entry name" value="P3 PROTEIN-RELATED"/>
    <property type="match status" value="1"/>
</dbReference>
<dbReference type="EMBL" id="CP044331">
    <property type="protein sequence ID" value="QGM96427.1"/>
    <property type="molecule type" value="Genomic_DNA"/>
</dbReference>
<evidence type="ECO:0000256" key="4">
    <source>
        <dbReference type="ARBA" id="ARBA00023136"/>
    </source>
</evidence>
<organism evidence="6 7">
    <name type="scientific">Methylocystis parvus</name>
    <dbReference type="NCBI Taxonomy" id="134"/>
    <lineage>
        <taxon>Bacteria</taxon>
        <taxon>Pseudomonadati</taxon>
        <taxon>Pseudomonadota</taxon>
        <taxon>Alphaproteobacteria</taxon>
        <taxon>Hyphomicrobiales</taxon>
        <taxon>Methylocystaceae</taxon>
        <taxon>Methylocystis</taxon>
    </lineage>
</organism>
<dbReference type="Gene3D" id="1.20.1530.20">
    <property type="match status" value="1"/>
</dbReference>
<dbReference type="Pfam" id="PF01758">
    <property type="entry name" value="SBF"/>
    <property type="match status" value="1"/>
</dbReference>
<feature type="transmembrane region" description="Helical" evidence="5">
    <location>
        <begin position="257"/>
        <end position="280"/>
    </location>
</feature>
<sequence>MARSHCEELTHIVHRYFIWIVIGSYIAAALAPAAGVALQKVRLLDTGAGGAPVTATMLMLFLLLFNAGLGTNAGEIQTLARRPGVLAIGALGNFLVPLIFIVAASFTLAAWHNSDETQQILTGLAFVAAMPIAGASTAWAQTANGNMSLSIGLVLTTTALSPLLTPAVLHAVAGLTTGDYSEDLHELAAGNSMSFLGMWVFAPSILGVLAGRLIGETAKSRAKPYLKLSNYGMVVLLNYANASLSLPQVARNPDLDFLAIMLLVILFLCVTAFAAGWLCARVSGADAEETASLTFALGMNNNGAGLSLATTAMPDHAGVLLPVIFYNLAQHFVAALADRSLFQRKAAR</sequence>
<keyword evidence="7" id="KW-1185">Reference proteome</keyword>
<evidence type="ECO:0000313" key="7">
    <source>
        <dbReference type="Proteomes" id="UP000422569"/>
    </source>
</evidence>
<dbReference type="PANTHER" id="PTHR10361">
    <property type="entry name" value="SODIUM-BILE ACID COTRANSPORTER"/>
    <property type="match status" value="1"/>
</dbReference>
<feature type="transmembrane region" description="Helical" evidence="5">
    <location>
        <begin position="225"/>
        <end position="245"/>
    </location>
</feature>
<evidence type="ECO:0000256" key="3">
    <source>
        <dbReference type="ARBA" id="ARBA00022989"/>
    </source>
</evidence>
<gene>
    <name evidence="6" type="ORF">F7D14_02295</name>
</gene>
<feature type="transmembrane region" description="Helical" evidence="5">
    <location>
        <begin position="50"/>
        <end position="73"/>
    </location>
</feature>
<dbReference type="InterPro" id="IPR038770">
    <property type="entry name" value="Na+/solute_symporter_sf"/>
</dbReference>
<name>A0A6B8LVK5_9HYPH</name>
<proteinExistence type="predicted"/>
<dbReference type="RefSeq" id="WP_016921823.1">
    <property type="nucleotide sequence ID" value="NZ_CP044331.1"/>
</dbReference>
<dbReference type="AlphaFoldDB" id="A0A6B8LVK5"/>
<reference evidence="6 7" key="1">
    <citation type="submission" date="2019-09" db="EMBL/GenBank/DDBJ databases">
        <title>Isolation and complete genome sequencing of Methylocystis species.</title>
        <authorList>
            <person name="Rumah B.L."/>
            <person name="Stead C.E."/>
            <person name="Stevens B.C."/>
            <person name="Minton N.P."/>
            <person name="Grosse-Honebrink A."/>
            <person name="Zhang Y."/>
        </authorList>
    </citation>
    <scope>NUCLEOTIDE SEQUENCE [LARGE SCALE GENOMIC DNA]</scope>
    <source>
        <strain evidence="6 7">BRCS2</strain>
    </source>
</reference>
<evidence type="ECO:0000256" key="1">
    <source>
        <dbReference type="ARBA" id="ARBA00004141"/>
    </source>
</evidence>
<feature type="transmembrane region" description="Helical" evidence="5">
    <location>
        <begin position="16"/>
        <end position="38"/>
    </location>
</feature>
<dbReference type="Proteomes" id="UP000422569">
    <property type="component" value="Chromosome"/>
</dbReference>
<feature type="transmembrane region" description="Helical" evidence="5">
    <location>
        <begin position="193"/>
        <end position="213"/>
    </location>
</feature>
<protein>
    <submittedName>
        <fullName evidence="6">Na+-dependent transporter</fullName>
    </submittedName>
</protein>
<dbReference type="GO" id="GO:0016020">
    <property type="term" value="C:membrane"/>
    <property type="evidence" value="ECO:0007669"/>
    <property type="project" value="UniProtKB-SubCell"/>
</dbReference>
<evidence type="ECO:0000313" key="6">
    <source>
        <dbReference type="EMBL" id="QGM96427.1"/>
    </source>
</evidence>
<keyword evidence="3 5" id="KW-1133">Transmembrane helix</keyword>
<keyword evidence="2 5" id="KW-0812">Transmembrane</keyword>
<dbReference type="KEGG" id="mpar:F7D14_02295"/>